<evidence type="ECO:0000256" key="8">
    <source>
        <dbReference type="PIRSR" id="PIRSR601548-2"/>
    </source>
</evidence>
<evidence type="ECO:0000256" key="4">
    <source>
        <dbReference type="ARBA" id="ARBA00023180"/>
    </source>
</evidence>
<comment type="similarity">
    <text evidence="1 13 14">Belongs to the peptidase M2 family.</text>
</comment>
<feature type="disulfide bond" evidence="10 13">
    <location>
        <begin position="345"/>
        <end position="363"/>
    </location>
</feature>
<feature type="disulfide bond" evidence="10">
    <location>
        <begin position="531"/>
        <end position="543"/>
    </location>
</feature>
<feature type="active site" description="Proton acceptor 1" evidence="5">
    <location>
        <position position="377"/>
    </location>
</feature>
<feature type="binding site" evidence="9">
    <location>
        <position position="380"/>
    </location>
    <ligand>
        <name>Zn(2+)</name>
        <dbReference type="ChEBI" id="CHEBI:29105"/>
        <label>1</label>
        <note>catalytic</note>
    </ligand>
</feature>
<keyword evidence="14" id="KW-0121">Carboxypeptidase</keyword>
<feature type="disulfide bond" evidence="10">
    <location>
        <begin position="143"/>
        <end position="152"/>
    </location>
</feature>
<evidence type="ECO:0000256" key="9">
    <source>
        <dbReference type="PIRSR" id="PIRSR601548-3"/>
    </source>
</evidence>
<keyword evidence="14" id="KW-0645">Protease</keyword>
<dbReference type="PANTHER" id="PTHR10514">
    <property type="entry name" value="ANGIOTENSIN-CONVERTING ENZYME"/>
    <property type="match status" value="1"/>
</dbReference>
<keyword evidence="14" id="KW-0482">Metalloprotease</keyword>
<dbReference type="Proteomes" id="UP001497623">
    <property type="component" value="Unassembled WGS sequence"/>
</dbReference>
<dbReference type="PRINTS" id="PR00791">
    <property type="entry name" value="PEPDIPTASEA"/>
</dbReference>
<dbReference type="GO" id="GO:0008241">
    <property type="term" value="F:peptidyl-dipeptidase activity"/>
    <property type="evidence" value="ECO:0007669"/>
    <property type="project" value="InterPro"/>
</dbReference>
<dbReference type="GO" id="GO:0046872">
    <property type="term" value="F:metal ion binding"/>
    <property type="evidence" value="ECO:0007669"/>
    <property type="project" value="UniProtKB-KW"/>
</dbReference>
<name>A0AAV2RAT1_MEGNR</name>
<evidence type="ECO:0000256" key="12">
    <source>
        <dbReference type="PIRSR" id="PIRSR601548-8"/>
    </source>
</evidence>
<reference evidence="16 17" key="1">
    <citation type="submission" date="2024-05" db="EMBL/GenBank/DDBJ databases">
        <authorList>
            <person name="Wallberg A."/>
        </authorList>
    </citation>
    <scope>NUCLEOTIDE SEQUENCE [LARGE SCALE GENOMIC DNA]</scope>
</reference>
<dbReference type="GO" id="GO:0005886">
    <property type="term" value="C:plasma membrane"/>
    <property type="evidence" value="ECO:0007669"/>
    <property type="project" value="TreeGrafter"/>
</dbReference>
<evidence type="ECO:0000256" key="10">
    <source>
        <dbReference type="PIRSR" id="PIRSR601548-4"/>
    </source>
</evidence>
<keyword evidence="2 15" id="KW-0732">Signal</keyword>
<dbReference type="PANTHER" id="PTHR10514:SF24">
    <property type="entry name" value="ANGIOTENSIN-CONVERTING ENZYME 2"/>
    <property type="match status" value="1"/>
</dbReference>
<proteinExistence type="inferred from homology"/>
<feature type="chain" id="PRO_5043539489" description="Angiotensin-converting enzyme" evidence="15">
    <location>
        <begin position="28"/>
        <end position="673"/>
    </location>
</feature>
<feature type="active site" description="Proton donor 2" evidence="7">
    <location>
        <position position="506"/>
    </location>
</feature>
<dbReference type="GO" id="GO:0006508">
    <property type="term" value="P:proteolysis"/>
    <property type="evidence" value="ECO:0007669"/>
    <property type="project" value="UniProtKB-KW"/>
</dbReference>
<comment type="caution">
    <text evidence="13">Lacks conserved residue(s) required for the propagation of feature annotation.</text>
</comment>
<keyword evidence="9 14" id="KW-0479">Metal-binding</keyword>
<dbReference type="EC" id="3.4.-.-" evidence="14"/>
<feature type="binding site" evidence="9">
    <location>
        <position position="376"/>
    </location>
    <ligand>
        <name>Zn(2+)</name>
        <dbReference type="ChEBI" id="CHEBI:29105"/>
        <label>1</label>
        <note>catalytic</note>
    </ligand>
</feature>
<feature type="binding site" evidence="8">
    <location>
        <position position="218"/>
    </location>
    <ligand>
        <name>chloride</name>
        <dbReference type="ChEBI" id="CHEBI:17996"/>
        <label>1</label>
    </ligand>
</feature>
<dbReference type="GO" id="GO:0004180">
    <property type="term" value="F:carboxypeptidase activity"/>
    <property type="evidence" value="ECO:0007669"/>
    <property type="project" value="UniProtKB-KW"/>
</dbReference>
<sequence length="673" mass="77890">MENVRNTWKHVLAWMIITLSFSQASAATEDVDFFAEASALEFLERYNEEAQKIVNNGVHAAWNYKTNLTDHNANLSSEASLRSSAFAAKTYNESLFLRDAKLTKATKRAMKMVAGAVLIGDDIKKLTNITSRMTKIYGSGKVCSDKENNQTCLSLDPELQQLMKNSKDYEKLKWAWEEWRTAVGRKLKPLYLEYVELLNKQAKLNNYTDYGHQLRMRYESETFEEEMLSLYDELKPLYELLHSYVRRKFYNQYGPKIIKLNGPLPACILGDMWGRFWDPLFEFLQPYSSSDYNLDAKMKQQGYNVTQMFHMGEEFFTSMGLKKMPASFYDLSMLEKPSDGREVVCHPTAWDFYDGKDFRIKMCTTVTFENLQTIHHELGHIQYFMQYAHQPYQYRDGANDGFHEAIGELMSMSMTTPQHLEKVGLMKDVQYTKEDEINFLLKMSLSTVSTLPFHLVNDLWRWRAFRGEYKLEDWNDEYWKLKEQYLGVYAPVERTADDLDPPTIFHIANDYDMIRYFTRTVLQFQFLEVLCEEAGHFGPLHTCDIYGSTEAGEKLASVLSLGSSLPWQDALEKMTGGRKMSTKPLLKYFEPLKEFLMNEVCLNGDTVGWGENIQNDYCKDSVILADGPNIINNKADVSSTTGASSKPLSLYALLLALIFNVSIRINNNYRSFF</sequence>
<evidence type="ECO:0000256" key="14">
    <source>
        <dbReference type="RuleBase" id="RU361144"/>
    </source>
</evidence>
<feature type="binding site" evidence="12">
    <location>
        <position position="376"/>
    </location>
    <ligand>
        <name>Zn(2+)</name>
        <dbReference type="ChEBI" id="CHEBI:29105"/>
        <label>2</label>
        <note>catalytic</note>
    </ligand>
</feature>
<evidence type="ECO:0000256" key="11">
    <source>
        <dbReference type="PIRSR" id="PIRSR601548-5"/>
    </source>
</evidence>
<keyword evidence="14" id="KW-0378">Hydrolase</keyword>
<keyword evidence="9 14" id="KW-0862">Zinc</keyword>
<evidence type="ECO:0000256" key="6">
    <source>
        <dbReference type="PIRSR" id="PIRSR601548-10"/>
    </source>
</evidence>
<dbReference type="Pfam" id="PF01401">
    <property type="entry name" value="Peptidase_M2"/>
    <property type="match status" value="1"/>
</dbReference>
<evidence type="ECO:0000256" key="5">
    <source>
        <dbReference type="PIRSR" id="PIRSR601548-1"/>
    </source>
</evidence>
<evidence type="ECO:0000256" key="13">
    <source>
        <dbReference type="PROSITE-ProRule" id="PRU01355"/>
    </source>
</evidence>
<keyword evidence="4 6" id="KW-0325">Glycoprotein</keyword>
<evidence type="ECO:0000313" key="16">
    <source>
        <dbReference type="EMBL" id="CAL4122237.1"/>
    </source>
</evidence>
<feature type="active site" description="Proton acceptor 2" evidence="7">
    <location>
        <position position="377"/>
    </location>
</feature>
<keyword evidence="3 10" id="KW-1015">Disulfide bond</keyword>
<evidence type="ECO:0000313" key="17">
    <source>
        <dbReference type="Proteomes" id="UP001497623"/>
    </source>
</evidence>
<dbReference type="CDD" id="cd06461">
    <property type="entry name" value="M2_ACE"/>
    <property type="match status" value="1"/>
</dbReference>
<dbReference type="EMBL" id="CAXKWB010019748">
    <property type="protein sequence ID" value="CAL4122237.1"/>
    <property type="molecule type" value="Genomic_DNA"/>
</dbReference>
<gene>
    <name evidence="16" type="ORF">MNOR_LOCUS22959</name>
</gene>
<feature type="glycosylation site" description="N-linked (GlcNAc...) asparagine; partial" evidence="6">
    <location>
        <position position="149"/>
    </location>
</feature>
<feature type="binding site" evidence="9">
    <location>
        <position position="404"/>
    </location>
    <ligand>
        <name>Zn(2+)</name>
        <dbReference type="ChEBI" id="CHEBI:29105"/>
        <label>1</label>
        <note>catalytic</note>
    </ligand>
</feature>
<dbReference type="PROSITE" id="PS52011">
    <property type="entry name" value="PEPTIDASE_M2"/>
    <property type="match status" value="1"/>
</dbReference>
<feature type="glycosylation site" description="N-linked (GlcNAc...) asparagine" evidence="6">
    <location>
        <position position="67"/>
    </location>
</feature>
<evidence type="ECO:0000256" key="2">
    <source>
        <dbReference type="ARBA" id="ARBA00022729"/>
    </source>
</evidence>
<dbReference type="InterPro" id="IPR042088">
    <property type="entry name" value="OligoPept_F_C"/>
</dbReference>
<evidence type="ECO:0000256" key="15">
    <source>
        <dbReference type="SAM" id="SignalP"/>
    </source>
</evidence>
<feature type="binding site" evidence="12">
    <location>
        <position position="404"/>
    </location>
    <ligand>
        <name>Zn(2+)</name>
        <dbReference type="ChEBI" id="CHEBI:29105"/>
        <label>2</label>
        <note>catalytic</note>
    </ligand>
</feature>
<organism evidence="16 17">
    <name type="scientific">Meganyctiphanes norvegica</name>
    <name type="common">Northern krill</name>
    <name type="synonym">Thysanopoda norvegica</name>
    <dbReference type="NCBI Taxonomy" id="48144"/>
    <lineage>
        <taxon>Eukaryota</taxon>
        <taxon>Metazoa</taxon>
        <taxon>Ecdysozoa</taxon>
        <taxon>Arthropoda</taxon>
        <taxon>Crustacea</taxon>
        <taxon>Multicrustacea</taxon>
        <taxon>Malacostraca</taxon>
        <taxon>Eumalacostraca</taxon>
        <taxon>Eucarida</taxon>
        <taxon>Euphausiacea</taxon>
        <taxon>Euphausiidae</taxon>
        <taxon>Meganyctiphanes</taxon>
    </lineage>
</organism>
<evidence type="ECO:0000256" key="7">
    <source>
        <dbReference type="PIRSR" id="PIRSR601548-11"/>
    </source>
</evidence>
<comment type="caution">
    <text evidence="16">The sequence shown here is derived from an EMBL/GenBank/DDBJ whole genome shotgun (WGS) entry which is preliminary data.</text>
</comment>
<dbReference type="GO" id="GO:0008237">
    <property type="term" value="F:metallopeptidase activity"/>
    <property type="evidence" value="ECO:0007669"/>
    <property type="project" value="UniProtKB-KW"/>
</dbReference>
<dbReference type="InterPro" id="IPR001548">
    <property type="entry name" value="Peptidase_M2"/>
</dbReference>
<dbReference type="Gene3D" id="1.10.1370.20">
    <property type="entry name" value="Oligoendopeptidase f, C-terminal domain"/>
    <property type="match status" value="1"/>
</dbReference>
<feature type="glycosylation site" description="N-linked (GlcNAc...) asparagine" evidence="11">
    <location>
        <position position="304"/>
    </location>
</feature>
<keyword evidence="17" id="KW-1185">Reference proteome</keyword>
<feature type="active site" description="Proton donor 1" evidence="5">
    <location>
        <position position="506"/>
    </location>
</feature>
<feature type="binding site" evidence="8">
    <location>
        <position position="515"/>
    </location>
    <ligand>
        <name>chloride</name>
        <dbReference type="ChEBI" id="CHEBI:17996"/>
        <label>1</label>
    </ligand>
</feature>
<feature type="binding site" evidence="12">
    <location>
        <position position="380"/>
    </location>
    <ligand>
        <name>Zn(2+)</name>
        <dbReference type="ChEBI" id="CHEBI:29105"/>
        <label>2</label>
        <note>catalytic</note>
    </ligand>
</feature>
<accession>A0AAV2RAT1</accession>
<protein>
    <recommendedName>
        <fullName evidence="14">Angiotensin-converting enzyme</fullName>
        <ecNumber evidence="14">3.4.-.-</ecNumber>
    </recommendedName>
</protein>
<evidence type="ECO:0000256" key="1">
    <source>
        <dbReference type="ARBA" id="ARBA00008139"/>
    </source>
</evidence>
<dbReference type="SUPFAM" id="SSF55486">
    <property type="entry name" value="Metalloproteases ('zincins'), catalytic domain"/>
    <property type="match status" value="1"/>
</dbReference>
<dbReference type="AlphaFoldDB" id="A0AAV2RAT1"/>
<evidence type="ECO:0000256" key="3">
    <source>
        <dbReference type="ARBA" id="ARBA00023157"/>
    </source>
</evidence>
<feature type="signal peptide" evidence="15">
    <location>
        <begin position="1"/>
        <end position="27"/>
    </location>
</feature>
<comment type="cofactor">
    <cofactor evidence="14">
        <name>Zn(2+)</name>
        <dbReference type="ChEBI" id="CHEBI:29105"/>
    </cofactor>
    <text evidence="14">Binds 1 zinc ion per subunit.</text>
</comment>